<accession>A0A2U2XC76</accession>
<organism evidence="1 2">
    <name type="scientific">Brumimicrobium oceani</name>
    <dbReference type="NCBI Taxonomy" id="2100725"/>
    <lineage>
        <taxon>Bacteria</taxon>
        <taxon>Pseudomonadati</taxon>
        <taxon>Bacteroidota</taxon>
        <taxon>Flavobacteriia</taxon>
        <taxon>Flavobacteriales</taxon>
        <taxon>Crocinitomicaceae</taxon>
        <taxon>Brumimicrobium</taxon>
    </lineage>
</organism>
<dbReference type="Proteomes" id="UP000245370">
    <property type="component" value="Unassembled WGS sequence"/>
</dbReference>
<protein>
    <submittedName>
        <fullName evidence="1">Uncharacterized protein</fullName>
    </submittedName>
</protein>
<comment type="caution">
    <text evidence="1">The sequence shown here is derived from an EMBL/GenBank/DDBJ whole genome shotgun (WGS) entry which is preliminary data.</text>
</comment>
<dbReference type="RefSeq" id="WP_109359752.1">
    <property type="nucleotide sequence ID" value="NZ_QFRJ01000007.1"/>
</dbReference>
<keyword evidence="2" id="KW-1185">Reference proteome</keyword>
<reference evidence="1 2" key="1">
    <citation type="submission" date="2018-05" db="EMBL/GenBank/DDBJ databases">
        <title>Brumimicrobium oceani sp. nov., isolated from coastal sediment.</title>
        <authorList>
            <person name="Kou Y."/>
        </authorList>
    </citation>
    <scope>NUCLEOTIDE SEQUENCE [LARGE SCALE GENOMIC DNA]</scope>
    <source>
        <strain evidence="1 2">C305</strain>
    </source>
</reference>
<dbReference type="EMBL" id="QFRJ01000007">
    <property type="protein sequence ID" value="PWH85350.1"/>
    <property type="molecule type" value="Genomic_DNA"/>
</dbReference>
<proteinExistence type="predicted"/>
<gene>
    <name evidence="1" type="ORF">DIT68_10465</name>
</gene>
<sequence length="75" mass="8255">MRTIQLNIPDNIDLEDYDFSMIIAAKLYEDAKLSAGQAAQIVGLSKRAFIEMLGKHGVSVFSKSISDLHSDIENA</sequence>
<reference evidence="1 2" key="2">
    <citation type="submission" date="2018-05" db="EMBL/GenBank/DDBJ databases">
        <authorList>
            <person name="Lanie J.A."/>
            <person name="Ng W.-L."/>
            <person name="Kazmierczak K.M."/>
            <person name="Andrzejewski T.M."/>
            <person name="Davidsen T.M."/>
            <person name="Wayne K.J."/>
            <person name="Tettelin H."/>
            <person name="Glass J.I."/>
            <person name="Rusch D."/>
            <person name="Podicherti R."/>
            <person name="Tsui H.-C.T."/>
            <person name="Winkler M.E."/>
        </authorList>
    </citation>
    <scope>NUCLEOTIDE SEQUENCE [LARGE SCALE GENOMIC DNA]</scope>
    <source>
        <strain evidence="1 2">C305</strain>
    </source>
</reference>
<evidence type="ECO:0000313" key="1">
    <source>
        <dbReference type="EMBL" id="PWH85350.1"/>
    </source>
</evidence>
<dbReference type="OrthoDB" id="5771572at2"/>
<dbReference type="InterPro" id="IPR005368">
    <property type="entry name" value="UPF0175"/>
</dbReference>
<name>A0A2U2XC76_9FLAO</name>
<dbReference type="AlphaFoldDB" id="A0A2U2XC76"/>
<evidence type="ECO:0000313" key="2">
    <source>
        <dbReference type="Proteomes" id="UP000245370"/>
    </source>
</evidence>
<dbReference type="Pfam" id="PF03683">
    <property type="entry name" value="UPF0175"/>
    <property type="match status" value="1"/>
</dbReference>